<dbReference type="GO" id="GO:0015035">
    <property type="term" value="F:protein-disulfide reductase activity"/>
    <property type="evidence" value="ECO:0007669"/>
    <property type="project" value="InterPro"/>
</dbReference>
<sequence length="119" mass="14097">MAKLKVYYDGTCPRCVADRRRYQTFSTDGDDSVEWLDISGRDEELRRIGIDPYQALTELHVQDEQGRIHRELDAYILLLARTRHLKPLAWLLGLPGLKPILSWTYRHWVLRRLRHSGRL</sequence>
<dbReference type="OrthoDB" id="5294764at2"/>
<keyword evidence="2" id="KW-1185">Reference proteome</keyword>
<dbReference type="AlphaFoldDB" id="A0A418XC71"/>
<evidence type="ECO:0000313" key="2">
    <source>
        <dbReference type="Proteomes" id="UP000284021"/>
    </source>
</evidence>
<comment type="caution">
    <text evidence="1">The sequence shown here is derived from an EMBL/GenBank/DDBJ whole genome shotgun (WGS) entry which is preliminary data.</text>
</comment>
<dbReference type="Pfam" id="PF04134">
    <property type="entry name" value="DCC1-like"/>
    <property type="match status" value="1"/>
</dbReference>
<organism evidence="1 2">
    <name type="scientific">Pseudomonas cavernicola</name>
    <dbReference type="NCBI Taxonomy" id="2320866"/>
    <lineage>
        <taxon>Bacteria</taxon>
        <taxon>Pseudomonadati</taxon>
        <taxon>Pseudomonadota</taxon>
        <taxon>Gammaproteobacteria</taxon>
        <taxon>Pseudomonadales</taxon>
        <taxon>Pseudomonadaceae</taxon>
        <taxon>Pseudomonas</taxon>
    </lineage>
</organism>
<dbReference type="PANTHER" id="PTHR34290">
    <property type="entry name" value="SI:CH73-390P7.2"/>
    <property type="match status" value="1"/>
</dbReference>
<dbReference type="EMBL" id="QYUR01000006">
    <property type="protein sequence ID" value="RJG10105.1"/>
    <property type="molecule type" value="Genomic_DNA"/>
</dbReference>
<accession>A0A418XC71</accession>
<name>A0A418XC71_9PSED</name>
<gene>
    <name evidence="1" type="ORF">D3879_18900</name>
</gene>
<evidence type="ECO:0000313" key="1">
    <source>
        <dbReference type="EMBL" id="RJG10105.1"/>
    </source>
</evidence>
<dbReference type="InterPro" id="IPR007263">
    <property type="entry name" value="DCC1-like"/>
</dbReference>
<protein>
    <submittedName>
        <fullName evidence="1">DUF393 domain-containing protein</fullName>
    </submittedName>
</protein>
<dbReference type="RefSeq" id="WP_119955791.1">
    <property type="nucleotide sequence ID" value="NZ_QYUR01000006.1"/>
</dbReference>
<dbReference type="Proteomes" id="UP000284021">
    <property type="component" value="Unassembled WGS sequence"/>
</dbReference>
<dbReference type="InterPro" id="IPR044691">
    <property type="entry name" value="DCC1_Trx"/>
</dbReference>
<reference evidence="1 2" key="1">
    <citation type="submission" date="2018-09" db="EMBL/GenBank/DDBJ databases">
        <authorList>
            <person name="Zhu H."/>
        </authorList>
    </citation>
    <scope>NUCLEOTIDE SEQUENCE [LARGE SCALE GENOMIC DNA]</scope>
    <source>
        <strain evidence="1 2">K1S02-6</strain>
    </source>
</reference>
<proteinExistence type="predicted"/>
<dbReference type="PANTHER" id="PTHR34290:SF2">
    <property type="entry name" value="OS04G0668800 PROTEIN"/>
    <property type="match status" value="1"/>
</dbReference>